<dbReference type="Proteomes" id="UP000235653">
    <property type="component" value="Unassembled WGS sequence"/>
</dbReference>
<keyword evidence="3" id="KW-1185">Reference proteome</keyword>
<accession>A0A2P5P718</accession>
<gene>
    <name evidence="2" type="ORF">JP09_005995</name>
</gene>
<name>A0A2P5P718_9CHLR</name>
<evidence type="ECO:0000256" key="1">
    <source>
        <dbReference type="ARBA" id="ARBA00007435"/>
    </source>
</evidence>
<protein>
    <submittedName>
        <fullName evidence="2">Uncharacterized protein</fullName>
    </submittedName>
</protein>
<dbReference type="Pfam" id="PF01541">
    <property type="entry name" value="GIY-YIG"/>
    <property type="match status" value="1"/>
</dbReference>
<dbReference type="PANTHER" id="PTHR34477">
    <property type="entry name" value="UPF0213 PROTEIN YHBQ"/>
    <property type="match status" value="1"/>
</dbReference>
<dbReference type="AlphaFoldDB" id="A0A2P5P718"/>
<dbReference type="InterPro" id="IPR035901">
    <property type="entry name" value="GIY-YIG_endonuc_sf"/>
</dbReference>
<reference evidence="2 3" key="1">
    <citation type="journal article" date="2017" name="ISME J.">
        <title>Grape pomace compost harbors organohalide-respiring Dehalogenimonas species with novel reductive dehalogenase genes.</title>
        <authorList>
            <person name="Yang Y."/>
            <person name="Higgins S.A."/>
            <person name="Yan J."/>
            <person name="Simsir B."/>
            <person name="Chourey K."/>
            <person name="Iyer R."/>
            <person name="Hettich R.L."/>
            <person name="Baldwin B."/>
            <person name="Ogles D.M."/>
            <person name="Loffler F.E."/>
        </authorList>
    </citation>
    <scope>NUCLEOTIDE SEQUENCE [LARGE SCALE GENOMIC DNA]</scope>
    <source>
        <strain evidence="2 3">GP</strain>
    </source>
</reference>
<dbReference type="SUPFAM" id="SSF82771">
    <property type="entry name" value="GIY-YIG endonuclease"/>
    <property type="match status" value="1"/>
</dbReference>
<dbReference type="OrthoDB" id="9807770at2"/>
<dbReference type="PANTHER" id="PTHR34477:SF5">
    <property type="entry name" value="BSL5627 PROTEIN"/>
    <property type="match status" value="1"/>
</dbReference>
<comment type="similarity">
    <text evidence="1">Belongs to the UPF0213 family.</text>
</comment>
<sequence>MLASRDNTTVYIGVTSDLKQRVFQHKSHLVAGFTKRYNVDKLVYYETCGDVISAISREKQLKSWHRERKNKLIERSNPEWCDLYDNI</sequence>
<dbReference type="InterPro" id="IPR050190">
    <property type="entry name" value="UPF0213_domain"/>
</dbReference>
<dbReference type="InterPro" id="IPR000305">
    <property type="entry name" value="GIY-YIG_endonuc"/>
</dbReference>
<proteinExistence type="inferred from homology"/>
<dbReference type="PROSITE" id="PS50164">
    <property type="entry name" value="GIY_YIG"/>
    <property type="match status" value="1"/>
</dbReference>
<dbReference type="EMBL" id="JQAN02000010">
    <property type="protein sequence ID" value="PPD58093.1"/>
    <property type="molecule type" value="Genomic_DNA"/>
</dbReference>
<comment type="caution">
    <text evidence="2">The sequence shown here is derived from an EMBL/GenBank/DDBJ whole genome shotgun (WGS) entry which is preliminary data.</text>
</comment>
<dbReference type="RefSeq" id="WP_102331101.1">
    <property type="nucleotide sequence ID" value="NZ_JQAN02000010.1"/>
</dbReference>
<evidence type="ECO:0000313" key="3">
    <source>
        <dbReference type="Proteomes" id="UP000235653"/>
    </source>
</evidence>
<dbReference type="CDD" id="cd10448">
    <property type="entry name" value="GIY-YIG_unchar_3"/>
    <property type="match status" value="1"/>
</dbReference>
<organism evidence="2 3">
    <name type="scientific">Dehalogenimonas etheniformans</name>
    <dbReference type="NCBI Taxonomy" id="1536648"/>
    <lineage>
        <taxon>Bacteria</taxon>
        <taxon>Bacillati</taxon>
        <taxon>Chloroflexota</taxon>
        <taxon>Dehalococcoidia</taxon>
        <taxon>Dehalococcoidales</taxon>
        <taxon>Dehalococcoidaceae</taxon>
        <taxon>Dehalogenimonas</taxon>
    </lineage>
</organism>
<evidence type="ECO:0000313" key="2">
    <source>
        <dbReference type="EMBL" id="PPD58093.1"/>
    </source>
</evidence>
<dbReference type="Gene3D" id="3.40.1440.10">
    <property type="entry name" value="GIY-YIG endonuclease"/>
    <property type="match status" value="1"/>
</dbReference>